<evidence type="ECO:0000256" key="6">
    <source>
        <dbReference type="ARBA" id="ARBA00023002"/>
    </source>
</evidence>
<evidence type="ECO:0000313" key="9">
    <source>
        <dbReference type="EMBL" id="EGG22675.1"/>
    </source>
</evidence>
<dbReference type="InterPro" id="IPR013785">
    <property type="entry name" value="Aldolase_TIM"/>
</dbReference>
<dbReference type="KEGG" id="dfa:DFA_04805"/>
<feature type="domain" description="NADH:flavin oxidoreductase/NADH oxidase N-terminal" evidence="7">
    <location>
        <begin position="213"/>
        <end position="550"/>
    </location>
</feature>
<keyword evidence="5" id="KW-0521">NADP</keyword>
<keyword evidence="3" id="KW-0285">Flavoprotein</keyword>
<dbReference type="Pfam" id="PF00724">
    <property type="entry name" value="Oxidored_FMN"/>
    <property type="match status" value="1"/>
</dbReference>
<dbReference type="CDD" id="cd02932">
    <property type="entry name" value="OYE_YqiM_FMN"/>
    <property type="match status" value="1"/>
</dbReference>
<dbReference type="PANTHER" id="PTHR43303:SF4">
    <property type="entry name" value="NADPH DEHYDROGENASE C23G7.10C-RELATED"/>
    <property type="match status" value="1"/>
</dbReference>
<dbReference type="Pfam" id="PF00857">
    <property type="entry name" value="Isochorismatase"/>
    <property type="match status" value="1"/>
</dbReference>
<gene>
    <name evidence="9" type="ORF">DFA_04805</name>
</gene>
<dbReference type="EMBL" id="GL883009">
    <property type="protein sequence ID" value="EGG22675.1"/>
    <property type="molecule type" value="Genomic_DNA"/>
</dbReference>
<dbReference type="GeneID" id="14874436"/>
<dbReference type="OrthoDB" id="276546at2759"/>
<evidence type="ECO:0000256" key="4">
    <source>
        <dbReference type="ARBA" id="ARBA00022643"/>
    </source>
</evidence>
<dbReference type="GO" id="GO:0010181">
    <property type="term" value="F:FMN binding"/>
    <property type="evidence" value="ECO:0007669"/>
    <property type="project" value="InterPro"/>
</dbReference>
<evidence type="ECO:0000256" key="3">
    <source>
        <dbReference type="ARBA" id="ARBA00022630"/>
    </source>
</evidence>
<dbReference type="InterPro" id="IPR036380">
    <property type="entry name" value="Isochorismatase-like_sf"/>
</dbReference>
<reference evidence="10" key="1">
    <citation type="journal article" date="2011" name="Genome Res.">
        <title>Phylogeny-wide analysis of social amoeba genomes highlights ancient origins for complex intercellular communication.</title>
        <authorList>
            <person name="Heidel A.J."/>
            <person name="Lawal H.M."/>
            <person name="Felder M."/>
            <person name="Schilde C."/>
            <person name="Helps N.R."/>
            <person name="Tunggal B."/>
            <person name="Rivero F."/>
            <person name="John U."/>
            <person name="Schleicher M."/>
            <person name="Eichinger L."/>
            <person name="Platzer M."/>
            <person name="Noegel A.A."/>
            <person name="Schaap P."/>
            <person name="Gloeckner G."/>
        </authorList>
    </citation>
    <scope>NUCLEOTIDE SEQUENCE [LARGE SCALE GENOMIC DNA]</scope>
    <source>
        <strain evidence="10">SH3</strain>
    </source>
</reference>
<keyword evidence="4" id="KW-0288">FMN</keyword>
<sequence length="578" mass="64074">MPKVLQHASTLIKGCKELNVPIIGTEQYPQGLGHIVDELDPKSYPIFSKTLFSMCTPDVQNKLKEFRGLKSVIITGIETHVCVLQTTLDLLESGYDVHIVEDAVSSQRLNSKLVALERLKQSGAFITTTESILFQLAKDAKHPNFKKISTLVKSHNDAVKMYIEEEREREASLSECIPEFKNNIYKSKEYPNGYQSAGIPSIGKNEGKHIPLLFTPLKIRNVEFKNRIVVSPMCQYSSTDGFMNDWHLVHLGTFAKGGAGLVMFEASGVTANGRITALDAGIYKDEHVGPMKRIVDFVHQFGAKAGLQIAHAGRKASTCAPFLNTSRLPANAEQGGWTNVDAPSPIPWAETFPKPAGMTIDEIRSMEDKFVDAAKRAEQAGFDVIEIHAAHGYLISEFLSGTSNKRTDDYGGSLENRSRFLYEIVRKIRKVYDGVLFVRISCSEWVQEEGAFTPEDSIPLAKKLKELGVDLLDCSSGGNNPRQHVVAKPLYQVPFADLVKKNVPNFLTAAVGLIETAEEAEQVLQQQSADLVMLARPFLRDPFWPVRAAIELDISIDYCLQYQMGQPRPHGQAGGIPR</sequence>
<dbReference type="AlphaFoldDB" id="F4PNZ6"/>
<name>F4PNZ6_CACFS</name>
<evidence type="ECO:0000259" key="8">
    <source>
        <dbReference type="Pfam" id="PF00857"/>
    </source>
</evidence>
<dbReference type="Gene3D" id="3.40.50.850">
    <property type="entry name" value="Isochorismatase-like"/>
    <property type="match status" value="1"/>
</dbReference>
<dbReference type="GO" id="GO:0003959">
    <property type="term" value="F:NADPH dehydrogenase activity"/>
    <property type="evidence" value="ECO:0007669"/>
    <property type="project" value="InterPro"/>
</dbReference>
<evidence type="ECO:0000313" key="10">
    <source>
        <dbReference type="Proteomes" id="UP000007797"/>
    </source>
</evidence>
<accession>F4PNZ6</accession>
<dbReference type="GO" id="GO:0050661">
    <property type="term" value="F:NADP binding"/>
    <property type="evidence" value="ECO:0007669"/>
    <property type="project" value="InterPro"/>
</dbReference>
<evidence type="ECO:0000256" key="5">
    <source>
        <dbReference type="ARBA" id="ARBA00022857"/>
    </source>
</evidence>
<keyword evidence="10" id="KW-1185">Reference proteome</keyword>
<comment type="cofactor">
    <cofactor evidence="1">
        <name>FMN</name>
        <dbReference type="ChEBI" id="CHEBI:58210"/>
    </cofactor>
</comment>
<dbReference type="RefSeq" id="XP_004360526.1">
    <property type="nucleotide sequence ID" value="XM_004360469.1"/>
</dbReference>
<comment type="similarity">
    <text evidence="2">Belongs to the isochorismatase family.</text>
</comment>
<dbReference type="STRING" id="1054147.F4PNZ6"/>
<evidence type="ECO:0000259" key="7">
    <source>
        <dbReference type="Pfam" id="PF00724"/>
    </source>
</evidence>
<dbReference type="SUPFAM" id="SSF52499">
    <property type="entry name" value="Isochorismatase-like hydrolases"/>
    <property type="match status" value="1"/>
</dbReference>
<evidence type="ECO:0000256" key="1">
    <source>
        <dbReference type="ARBA" id="ARBA00001917"/>
    </source>
</evidence>
<dbReference type="OMA" id="EPHTNYQ"/>
<organism evidence="9 10">
    <name type="scientific">Cavenderia fasciculata</name>
    <name type="common">Slime mold</name>
    <name type="synonym">Dictyostelium fasciculatum</name>
    <dbReference type="NCBI Taxonomy" id="261658"/>
    <lineage>
        <taxon>Eukaryota</taxon>
        <taxon>Amoebozoa</taxon>
        <taxon>Evosea</taxon>
        <taxon>Eumycetozoa</taxon>
        <taxon>Dictyostelia</taxon>
        <taxon>Acytosteliales</taxon>
        <taxon>Cavenderiaceae</taxon>
        <taxon>Cavenderia</taxon>
    </lineage>
</organism>
<dbReference type="InterPro" id="IPR044152">
    <property type="entry name" value="YqjM-like"/>
</dbReference>
<protein>
    <submittedName>
        <fullName evidence="9">NADH:flavin oxidoreductase/NADH oxidase domain-containing protein</fullName>
    </submittedName>
</protein>
<proteinExistence type="inferred from homology"/>
<dbReference type="PANTHER" id="PTHR43303">
    <property type="entry name" value="NADPH DEHYDROGENASE C23G7.10C-RELATED"/>
    <property type="match status" value="1"/>
</dbReference>
<dbReference type="SUPFAM" id="SSF51395">
    <property type="entry name" value="FMN-linked oxidoreductases"/>
    <property type="match status" value="1"/>
</dbReference>
<dbReference type="Proteomes" id="UP000007797">
    <property type="component" value="Unassembled WGS sequence"/>
</dbReference>
<evidence type="ECO:0000256" key="2">
    <source>
        <dbReference type="ARBA" id="ARBA00006336"/>
    </source>
</evidence>
<keyword evidence="6" id="KW-0560">Oxidoreductase</keyword>
<dbReference type="Gene3D" id="3.20.20.70">
    <property type="entry name" value="Aldolase class I"/>
    <property type="match status" value="1"/>
</dbReference>
<dbReference type="InterPro" id="IPR000868">
    <property type="entry name" value="Isochorismatase-like_dom"/>
</dbReference>
<dbReference type="InterPro" id="IPR001155">
    <property type="entry name" value="OxRdtase_FMN_N"/>
</dbReference>
<feature type="domain" description="Isochorismatase-like" evidence="8">
    <location>
        <begin position="2"/>
        <end position="131"/>
    </location>
</feature>